<name>A0A4Y9ZRK1_9AGAM</name>
<dbReference type="OrthoDB" id="3266428at2759"/>
<evidence type="ECO:0000313" key="2">
    <source>
        <dbReference type="EMBL" id="TFY76663.1"/>
    </source>
</evidence>
<evidence type="ECO:0000256" key="1">
    <source>
        <dbReference type="SAM" id="Phobius"/>
    </source>
</evidence>
<dbReference type="Proteomes" id="UP000298061">
    <property type="component" value="Unassembled WGS sequence"/>
</dbReference>
<dbReference type="EMBL" id="SFCI01001137">
    <property type="protein sequence ID" value="TFY76663.1"/>
    <property type="molecule type" value="Genomic_DNA"/>
</dbReference>
<comment type="caution">
    <text evidence="2">The sequence shown here is derived from an EMBL/GenBank/DDBJ whole genome shotgun (WGS) entry which is preliminary data.</text>
</comment>
<keyword evidence="3" id="KW-1185">Reference proteome</keyword>
<organism evidence="2 3">
    <name type="scientific">Hericium alpestre</name>
    <dbReference type="NCBI Taxonomy" id="135208"/>
    <lineage>
        <taxon>Eukaryota</taxon>
        <taxon>Fungi</taxon>
        <taxon>Dikarya</taxon>
        <taxon>Basidiomycota</taxon>
        <taxon>Agaricomycotina</taxon>
        <taxon>Agaricomycetes</taxon>
        <taxon>Russulales</taxon>
        <taxon>Hericiaceae</taxon>
        <taxon>Hericium</taxon>
    </lineage>
</organism>
<sequence>MFLLMIAFDFGLPLMAIYTLLAGFVSGSTGKVGSAQQWISGLELWHKMQGTLWLGSGELKAALAGVKKLAPTASRHPQCLPVTYQHMKALLDGLKFDNTCDSAIWAAASIAF</sequence>
<protein>
    <submittedName>
        <fullName evidence="2">Uncharacterized protein</fullName>
    </submittedName>
</protein>
<evidence type="ECO:0000313" key="3">
    <source>
        <dbReference type="Proteomes" id="UP000298061"/>
    </source>
</evidence>
<dbReference type="AlphaFoldDB" id="A0A4Y9ZRK1"/>
<keyword evidence="1" id="KW-1133">Transmembrane helix</keyword>
<proteinExistence type="predicted"/>
<reference evidence="2 3" key="1">
    <citation type="submission" date="2019-02" db="EMBL/GenBank/DDBJ databases">
        <title>Genome sequencing of the rare red list fungi Hericium alpestre (H. flagellum).</title>
        <authorList>
            <person name="Buettner E."/>
            <person name="Kellner H."/>
        </authorList>
    </citation>
    <scope>NUCLEOTIDE SEQUENCE [LARGE SCALE GENOMIC DNA]</scope>
    <source>
        <strain evidence="2 3">DSM 108284</strain>
    </source>
</reference>
<dbReference type="STRING" id="135208.A0A4Y9ZRK1"/>
<feature type="transmembrane region" description="Helical" evidence="1">
    <location>
        <begin position="6"/>
        <end position="25"/>
    </location>
</feature>
<gene>
    <name evidence="2" type="ORF">EWM64_g7349</name>
</gene>
<accession>A0A4Y9ZRK1</accession>
<keyword evidence="1" id="KW-0472">Membrane</keyword>
<keyword evidence="1" id="KW-0812">Transmembrane</keyword>